<organism evidence="6 7">
    <name type="scientific">Mycena rosella</name>
    <name type="common">Pink bonnet</name>
    <name type="synonym">Agaricus rosellus</name>
    <dbReference type="NCBI Taxonomy" id="1033263"/>
    <lineage>
        <taxon>Eukaryota</taxon>
        <taxon>Fungi</taxon>
        <taxon>Dikarya</taxon>
        <taxon>Basidiomycota</taxon>
        <taxon>Agaricomycotina</taxon>
        <taxon>Agaricomycetes</taxon>
        <taxon>Agaricomycetidae</taxon>
        <taxon>Agaricales</taxon>
        <taxon>Marasmiineae</taxon>
        <taxon>Mycenaceae</taxon>
        <taxon>Mycena</taxon>
    </lineage>
</organism>
<evidence type="ECO:0000259" key="5">
    <source>
        <dbReference type="PROSITE" id="PS51767"/>
    </source>
</evidence>
<dbReference type="PRINTS" id="PR00792">
    <property type="entry name" value="PEPSIN"/>
</dbReference>
<dbReference type="InterPro" id="IPR001969">
    <property type="entry name" value="Aspartic_peptidase_AS"/>
</dbReference>
<reference evidence="6" key="1">
    <citation type="submission" date="2023-03" db="EMBL/GenBank/DDBJ databases">
        <title>Massive genome expansion in bonnet fungi (Mycena s.s.) driven by repeated elements and novel gene families across ecological guilds.</title>
        <authorList>
            <consortium name="Lawrence Berkeley National Laboratory"/>
            <person name="Harder C.B."/>
            <person name="Miyauchi S."/>
            <person name="Viragh M."/>
            <person name="Kuo A."/>
            <person name="Thoen E."/>
            <person name="Andreopoulos B."/>
            <person name="Lu D."/>
            <person name="Skrede I."/>
            <person name="Drula E."/>
            <person name="Henrissat B."/>
            <person name="Morin E."/>
            <person name="Kohler A."/>
            <person name="Barry K."/>
            <person name="LaButti K."/>
            <person name="Morin E."/>
            <person name="Salamov A."/>
            <person name="Lipzen A."/>
            <person name="Mereny Z."/>
            <person name="Hegedus B."/>
            <person name="Baldrian P."/>
            <person name="Stursova M."/>
            <person name="Weitz H."/>
            <person name="Taylor A."/>
            <person name="Grigoriev I.V."/>
            <person name="Nagy L.G."/>
            <person name="Martin F."/>
            <person name="Kauserud H."/>
        </authorList>
    </citation>
    <scope>NUCLEOTIDE SEQUENCE</scope>
    <source>
        <strain evidence="6">CBHHK067</strain>
    </source>
</reference>
<keyword evidence="4" id="KW-0378">Hydrolase</keyword>
<dbReference type="EMBL" id="JARKIE010000027">
    <property type="protein sequence ID" value="KAJ7698049.1"/>
    <property type="molecule type" value="Genomic_DNA"/>
</dbReference>
<name>A0AAD7GML2_MYCRO</name>
<feature type="domain" description="Peptidase A1" evidence="5">
    <location>
        <begin position="2"/>
        <end position="373"/>
    </location>
</feature>
<dbReference type="Proteomes" id="UP001221757">
    <property type="component" value="Unassembled WGS sequence"/>
</dbReference>
<feature type="non-terminal residue" evidence="6">
    <location>
        <position position="433"/>
    </location>
</feature>
<comment type="caution">
    <text evidence="6">The sequence shown here is derived from an EMBL/GenBank/DDBJ whole genome shotgun (WGS) entry which is preliminary data.</text>
</comment>
<evidence type="ECO:0000256" key="4">
    <source>
        <dbReference type="RuleBase" id="RU000454"/>
    </source>
</evidence>
<dbReference type="GO" id="GO:0000324">
    <property type="term" value="C:fungal-type vacuole"/>
    <property type="evidence" value="ECO:0007669"/>
    <property type="project" value="TreeGrafter"/>
</dbReference>
<dbReference type="PROSITE" id="PS00141">
    <property type="entry name" value="ASP_PROTEASE"/>
    <property type="match status" value="1"/>
</dbReference>
<dbReference type="PANTHER" id="PTHR47966:SF47">
    <property type="entry name" value="ENDOPEPTIDASE, PUTATIVE (AFU_ORTHOLOGUE AFUA_3G01220)-RELATED"/>
    <property type="match status" value="1"/>
</dbReference>
<dbReference type="InterPro" id="IPR021109">
    <property type="entry name" value="Peptidase_aspartic_dom_sf"/>
</dbReference>
<keyword evidence="7" id="KW-1185">Reference proteome</keyword>
<dbReference type="AlphaFoldDB" id="A0AAD7GML2"/>
<dbReference type="GO" id="GO:0006508">
    <property type="term" value="P:proteolysis"/>
    <property type="evidence" value="ECO:0007669"/>
    <property type="project" value="UniProtKB-KW"/>
</dbReference>
<dbReference type="PANTHER" id="PTHR47966">
    <property type="entry name" value="BETA-SITE APP-CLEAVING ENZYME, ISOFORM A-RELATED"/>
    <property type="match status" value="1"/>
</dbReference>
<dbReference type="InterPro" id="IPR034164">
    <property type="entry name" value="Pepsin-like_dom"/>
</dbReference>
<gene>
    <name evidence="6" type="ORF">B0H17DRAFT_927736</name>
</gene>
<dbReference type="Pfam" id="PF00026">
    <property type="entry name" value="Asp"/>
    <property type="match status" value="1"/>
</dbReference>
<accession>A0AAD7GML2</accession>
<evidence type="ECO:0000256" key="1">
    <source>
        <dbReference type="ARBA" id="ARBA00007447"/>
    </source>
</evidence>
<comment type="similarity">
    <text evidence="1 4">Belongs to the peptidase A1 family.</text>
</comment>
<feature type="active site" evidence="3">
    <location>
        <position position="253"/>
    </location>
</feature>
<evidence type="ECO:0000256" key="2">
    <source>
        <dbReference type="ARBA" id="ARBA00022750"/>
    </source>
</evidence>
<protein>
    <submittedName>
        <fullName evidence="6">Aspartic peptidase domain-containing protein</fullName>
    </submittedName>
</protein>
<evidence type="ECO:0000313" key="7">
    <source>
        <dbReference type="Proteomes" id="UP001221757"/>
    </source>
</evidence>
<keyword evidence="2 4" id="KW-0064">Aspartyl protease</keyword>
<sequence>DYLVNGIIGGQYFSFLVDTGSSDTWVVQKGFNCTGGKGNPVPQLSCGFGTSGFDTDESQTFLPFPDVTYVNMFGNGDSVHGPVGFYTFKVGGLSVYQEIGVPNVATYKGDNISSGILGLAFPNLTNGIILFRNPAKFLQTTGLSMIRFFFIAVKENKVKSPVFSVAVDRSPFSPVEQANNTLVRNLGFLSFGGIAPVPVVNTSVTVPIQGYSADGTPSNAPGAKFLFHTIDIDSCPFPGSTGLVTASNNTIFDTGTSLNIVPTDVAAAYAAAFNSPAVLTSIPGTDLEGFAVDCNAEAPEFLVPIGGKTFSIDPRDQIVSLGEDDSRKIICASGTQPSSLLAKNSGSVFLLGDVFLHNVVATFNPIAREVTLTQRVGTGGMYLFAVQAPYGRTPVSILYILSSSIWVGMILLQLRDGQFTISVDIQNVQTCRV</sequence>
<dbReference type="InterPro" id="IPR001461">
    <property type="entry name" value="Aspartic_peptidase_A1"/>
</dbReference>
<evidence type="ECO:0000313" key="6">
    <source>
        <dbReference type="EMBL" id="KAJ7698049.1"/>
    </source>
</evidence>
<dbReference type="SUPFAM" id="SSF50630">
    <property type="entry name" value="Acid proteases"/>
    <property type="match status" value="1"/>
</dbReference>
<feature type="active site" evidence="3">
    <location>
        <position position="18"/>
    </location>
</feature>
<dbReference type="PROSITE" id="PS51767">
    <property type="entry name" value="PEPTIDASE_A1"/>
    <property type="match status" value="1"/>
</dbReference>
<dbReference type="InterPro" id="IPR033121">
    <property type="entry name" value="PEPTIDASE_A1"/>
</dbReference>
<keyword evidence="4" id="KW-0645">Protease</keyword>
<dbReference type="CDD" id="cd05471">
    <property type="entry name" value="pepsin_like"/>
    <property type="match status" value="1"/>
</dbReference>
<dbReference type="Gene3D" id="2.40.70.10">
    <property type="entry name" value="Acid Proteases"/>
    <property type="match status" value="2"/>
</dbReference>
<evidence type="ECO:0000256" key="3">
    <source>
        <dbReference type="PIRSR" id="PIRSR601461-1"/>
    </source>
</evidence>
<proteinExistence type="inferred from homology"/>
<dbReference type="GO" id="GO:0004190">
    <property type="term" value="F:aspartic-type endopeptidase activity"/>
    <property type="evidence" value="ECO:0007669"/>
    <property type="project" value="UniProtKB-KW"/>
</dbReference>